<dbReference type="Proteomes" id="UP001321749">
    <property type="component" value="Unassembled WGS sequence"/>
</dbReference>
<reference evidence="2" key="1">
    <citation type="journal article" date="2023" name="Mol. Phylogenet. Evol.">
        <title>Genome-scale phylogeny and comparative genomics of the fungal order Sordariales.</title>
        <authorList>
            <person name="Hensen N."/>
            <person name="Bonometti L."/>
            <person name="Westerberg I."/>
            <person name="Brannstrom I.O."/>
            <person name="Guillou S."/>
            <person name="Cros-Aarteil S."/>
            <person name="Calhoun S."/>
            <person name="Haridas S."/>
            <person name="Kuo A."/>
            <person name="Mondo S."/>
            <person name="Pangilinan J."/>
            <person name="Riley R."/>
            <person name="LaButti K."/>
            <person name="Andreopoulos B."/>
            <person name="Lipzen A."/>
            <person name="Chen C."/>
            <person name="Yan M."/>
            <person name="Daum C."/>
            <person name="Ng V."/>
            <person name="Clum A."/>
            <person name="Steindorff A."/>
            <person name="Ohm R.A."/>
            <person name="Martin F."/>
            <person name="Silar P."/>
            <person name="Natvig D.O."/>
            <person name="Lalanne C."/>
            <person name="Gautier V."/>
            <person name="Ament-Velasquez S.L."/>
            <person name="Kruys A."/>
            <person name="Hutchinson M.I."/>
            <person name="Powell A.J."/>
            <person name="Barry K."/>
            <person name="Miller A.N."/>
            <person name="Grigoriev I.V."/>
            <person name="Debuchy R."/>
            <person name="Gladieux P."/>
            <person name="Hiltunen Thoren M."/>
            <person name="Johannesson H."/>
        </authorList>
    </citation>
    <scope>NUCLEOTIDE SEQUENCE</scope>
    <source>
        <strain evidence="2">PSN324</strain>
    </source>
</reference>
<evidence type="ECO:0000313" key="3">
    <source>
        <dbReference type="Proteomes" id="UP001321749"/>
    </source>
</evidence>
<gene>
    <name evidence="2" type="ORF">QBC42DRAFT_271747</name>
</gene>
<dbReference type="GO" id="GO:0042720">
    <property type="term" value="C:mitochondrial inner membrane peptidase complex"/>
    <property type="evidence" value="ECO:0007669"/>
    <property type="project" value="InterPro"/>
</dbReference>
<keyword evidence="3" id="KW-1185">Reference proteome</keyword>
<sequence length="128" mass="14238">MPPPCQSFPASKLPLHVQVGPDHRVRKTSSGERIDLIRDCELKSLFQYECVVTEPEKPHSPVKCWPVQRLFRSCQDKKNVKFMVETTSWEGEEQSGSTTAAAAAAGNGRRGLDPEGPISHTLHEEKKG</sequence>
<evidence type="ECO:0000313" key="2">
    <source>
        <dbReference type="EMBL" id="KAK4460767.1"/>
    </source>
</evidence>
<protein>
    <submittedName>
        <fullName evidence="2">Uncharacterized protein</fullName>
    </submittedName>
</protein>
<reference evidence="2" key="2">
    <citation type="submission" date="2023-06" db="EMBL/GenBank/DDBJ databases">
        <authorList>
            <consortium name="Lawrence Berkeley National Laboratory"/>
            <person name="Mondo S.J."/>
            <person name="Hensen N."/>
            <person name="Bonometti L."/>
            <person name="Westerberg I."/>
            <person name="Brannstrom I.O."/>
            <person name="Guillou S."/>
            <person name="Cros-Aarteil S."/>
            <person name="Calhoun S."/>
            <person name="Haridas S."/>
            <person name="Kuo A."/>
            <person name="Pangilinan J."/>
            <person name="Riley R."/>
            <person name="Labutti K."/>
            <person name="Andreopoulos B."/>
            <person name="Lipzen A."/>
            <person name="Chen C."/>
            <person name="Yanf M."/>
            <person name="Daum C."/>
            <person name="Ng V."/>
            <person name="Clum A."/>
            <person name="Steindorff A."/>
            <person name="Ohm R."/>
            <person name="Martin F."/>
            <person name="Silar P."/>
            <person name="Natvig D."/>
            <person name="Lalanne C."/>
            <person name="Gautier V."/>
            <person name="Ament-Velasquez S.L."/>
            <person name="Kruys A."/>
            <person name="Hutchinson M.I."/>
            <person name="Powell A.J."/>
            <person name="Barry K."/>
            <person name="Miller A.N."/>
            <person name="Grigoriev I.V."/>
            <person name="Debuchy R."/>
            <person name="Gladieux P."/>
            <person name="Thoren M.H."/>
            <person name="Johannesson H."/>
        </authorList>
    </citation>
    <scope>NUCLEOTIDE SEQUENCE</scope>
    <source>
        <strain evidence="2">PSN324</strain>
    </source>
</reference>
<organism evidence="2 3">
    <name type="scientific">Cladorrhinum samala</name>
    <dbReference type="NCBI Taxonomy" id="585594"/>
    <lineage>
        <taxon>Eukaryota</taxon>
        <taxon>Fungi</taxon>
        <taxon>Dikarya</taxon>
        <taxon>Ascomycota</taxon>
        <taxon>Pezizomycotina</taxon>
        <taxon>Sordariomycetes</taxon>
        <taxon>Sordariomycetidae</taxon>
        <taxon>Sordariales</taxon>
        <taxon>Podosporaceae</taxon>
        <taxon>Cladorrhinum</taxon>
    </lineage>
</organism>
<feature type="compositionally biased region" description="Polar residues" evidence="1">
    <location>
        <begin position="88"/>
        <end position="99"/>
    </location>
</feature>
<comment type="caution">
    <text evidence="2">The sequence shown here is derived from an EMBL/GenBank/DDBJ whole genome shotgun (WGS) entry which is preliminary data.</text>
</comment>
<proteinExistence type="predicted"/>
<dbReference type="Pfam" id="PF11093">
    <property type="entry name" value="Mitochondr_Som1"/>
    <property type="match status" value="1"/>
</dbReference>
<dbReference type="EMBL" id="MU865005">
    <property type="protein sequence ID" value="KAK4460767.1"/>
    <property type="molecule type" value="Genomic_DNA"/>
</dbReference>
<accession>A0AAV9HJL1</accession>
<name>A0AAV9HJL1_9PEZI</name>
<feature type="region of interest" description="Disordered" evidence="1">
    <location>
        <begin position="88"/>
        <end position="128"/>
    </location>
</feature>
<dbReference type="InterPro" id="IPR024645">
    <property type="entry name" value="Mitochondr_Som1"/>
</dbReference>
<evidence type="ECO:0000256" key="1">
    <source>
        <dbReference type="SAM" id="MobiDB-lite"/>
    </source>
</evidence>
<dbReference type="AlphaFoldDB" id="A0AAV9HJL1"/>